<evidence type="ECO:0000313" key="3">
    <source>
        <dbReference type="Proteomes" id="UP001630127"/>
    </source>
</evidence>
<keyword evidence="3" id="KW-1185">Reference proteome</keyword>
<feature type="region of interest" description="Disordered" evidence="1">
    <location>
        <begin position="61"/>
        <end position="102"/>
    </location>
</feature>
<feature type="compositionally biased region" description="Low complexity" evidence="1">
    <location>
        <begin position="122"/>
        <end position="136"/>
    </location>
</feature>
<gene>
    <name evidence="2" type="ORF">ACH5RR_019444</name>
</gene>
<dbReference type="PANTHER" id="PTHR33257">
    <property type="entry name" value="OS05G0165500 PROTEIN"/>
    <property type="match status" value="1"/>
</dbReference>
<dbReference type="PANTHER" id="PTHR33257:SF4">
    <property type="entry name" value="EXPRESSED PROTEIN"/>
    <property type="match status" value="1"/>
</dbReference>
<dbReference type="Proteomes" id="UP001630127">
    <property type="component" value="Unassembled WGS sequence"/>
</dbReference>
<evidence type="ECO:0000313" key="2">
    <source>
        <dbReference type="EMBL" id="KAL3521295.1"/>
    </source>
</evidence>
<feature type="region of interest" description="Disordered" evidence="1">
    <location>
        <begin position="115"/>
        <end position="157"/>
    </location>
</feature>
<dbReference type="EMBL" id="JBJUIK010000008">
    <property type="protein sequence ID" value="KAL3521295.1"/>
    <property type="molecule type" value="Genomic_DNA"/>
</dbReference>
<reference evidence="2 3" key="1">
    <citation type="submission" date="2024-11" db="EMBL/GenBank/DDBJ databases">
        <title>A near-complete genome assembly of Cinchona calisaya.</title>
        <authorList>
            <person name="Lian D.C."/>
            <person name="Zhao X.W."/>
            <person name="Wei L."/>
        </authorList>
    </citation>
    <scope>NUCLEOTIDE SEQUENCE [LARGE SCALE GENOMIC DNA]</scope>
    <source>
        <tissue evidence="2">Nenye</tissue>
    </source>
</reference>
<proteinExistence type="predicted"/>
<name>A0ABD2ZSZ3_9GENT</name>
<protein>
    <submittedName>
        <fullName evidence="2">Uncharacterized protein</fullName>
    </submittedName>
</protein>
<accession>A0ABD2ZSZ3</accession>
<evidence type="ECO:0000256" key="1">
    <source>
        <dbReference type="SAM" id="MobiDB-lite"/>
    </source>
</evidence>
<sequence>MLNIGHELPPPKFLQIKKDDKFFSRLLSKENSNNKVEASFRVLYYGGNSSSIPFMWESQPGTPKHTFSDDSLLPPLTPPPSYQLATPRKKTMQNKPSKPNFLHSIFRRIYSRKSANKSAPFSSPSYSSSSSYSLPSTPTRNKYASRRKNNDVMPRSI</sequence>
<dbReference type="AlphaFoldDB" id="A0ABD2ZSZ3"/>
<organism evidence="2 3">
    <name type="scientific">Cinchona calisaya</name>
    <dbReference type="NCBI Taxonomy" id="153742"/>
    <lineage>
        <taxon>Eukaryota</taxon>
        <taxon>Viridiplantae</taxon>
        <taxon>Streptophyta</taxon>
        <taxon>Embryophyta</taxon>
        <taxon>Tracheophyta</taxon>
        <taxon>Spermatophyta</taxon>
        <taxon>Magnoliopsida</taxon>
        <taxon>eudicotyledons</taxon>
        <taxon>Gunneridae</taxon>
        <taxon>Pentapetalae</taxon>
        <taxon>asterids</taxon>
        <taxon>lamiids</taxon>
        <taxon>Gentianales</taxon>
        <taxon>Rubiaceae</taxon>
        <taxon>Cinchonoideae</taxon>
        <taxon>Cinchoneae</taxon>
        <taxon>Cinchona</taxon>
    </lineage>
</organism>
<comment type="caution">
    <text evidence="2">The sequence shown here is derived from an EMBL/GenBank/DDBJ whole genome shotgun (WGS) entry which is preliminary data.</text>
</comment>